<dbReference type="CDD" id="cd06170">
    <property type="entry name" value="LuxR_C_like"/>
    <property type="match status" value="1"/>
</dbReference>
<dbReference type="OrthoDB" id="9803630at2"/>
<keyword evidence="1" id="KW-0805">Transcription regulation</keyword>
<dbReference type="SMART" id="SM00421">
    <property type="entry name" value="HTH_LUXR"/>
    <property type="match status" value="1"/>
</dbReference>
<evidence type="ECO:0000259" key="4">
    <source>
        <dbReference type="PROSITE" id="PS50043"/>
    </source>
</evidence>
<dbReference type="GO" id="GO:0003677">
    <property type="term" value="F:DNA binding"/>
    <property type="evidence" value="ECO:0007669"/>
    <property type="project" value="UniProtKB-KW"/>
</dbReference>
<protein>
    <submittedName>
        <fullName evidence="5">HTH-type quorum sensing-dependent transcriptional regulator VjbR</fullName>
    </submittedName>
</protein>
<organism evidence="5 6">
    <name type="scientific">Pseudoruegeria aquimaris</name>
    <dbReference type="NCBI Taxonomy" id="393663"/>
    <lineage>
        <taxon>Bacteria</taxon>
        <taxon>Pseudomonadati</taxon>
        <taxon>Pseudomonadota</taxon>
        <taxon>Alphaproteobacteria</taxon>
        <taxon>Rhodobacterales</taxon>
        <taxon>Roseobacteraceae</taxon>
        <taxon>Pseudoruegeria</taxon>
    </lineage>
</organism>
<dbReference type="PRINTS" id="PR00038">
    <property type="entry name" value="HTHLUXR"/>
</dbReference>
<dbReference type="InterPro" id="IPR005143">
    <property type="entry name" value="TF_LuxR_autoind-bd_dom"/>
</dbReference>
<evidence type="ECO:0000256" key="1">
    <source>
        <dbReference type="ARBA" id="ARBA00023015"/>
    </source>
</evidence>
<dbReference type="PANTHER" id="PTHR44688:SF16">
    <property type="entry name" value="DNA-BINDING TRANSCRIPTIONAL ACTIVATOR DEVR_DOSR"/>
    <property type="match status" value="1"/>
</dbReference>
<evidence type="ECO:0000256" key="3">
    <source>
        <dbReference type="ARBA" id="ARBA00023163"/>
    </source>
</evidence>
<reference evidence="5 6" key="1">
    <citation type="submission" date="2017-03" db="EMBL/GenBank/DDBJ databases">
        <authorList>
            <person name="Afonso C.L."/>
            <person name="Miller P.J."/>
            <person name="Scott M.A."/>
            <person name="Spackman E."/>
            <person name="Goraichik I."/>
            <person name="Dimitrov K.M."/>
            <person name="Suarez D.L."/>
            <person name="Swayne D.E."/>
        </authorList>
    </citation>
    <scope>NUCLEOTIDE SEQUENCE [LARGE SCALE GENOMIC DNA]</scope>
    <source>
        <strain evidence="5 6">CECT 7680</strain>
    </source>
</reference>
<keyword evidence="6" id="KW-1185">Reference proteome</keyword>
<feature type="domain" description="HTH luxR-type" evidence="4">
    <location>
        <begin position="172"/>
        <end position="237"/>
    </location>
</feature>
<dbReference type="Gene3D" id="3.30.450.80">
    <property type="entry name" value="Transcription factor LuxR-like, autoinducer-binding domain"/>
    <property type="match status" value="1"/>
</dbReference>
<proteinExistence type="predicted"/>
<dbReference type="AlphaFoldDB" id="A0A1Y5SQS9"/>
<dbReference type="InterPro" id="IPR036693">
    <property type="entry name" value="TF_LuxR_autoind-bd_dom_sf"/>
</dbReference>
<dbReference type="RefSeq" id="WP_085868979.1">
    <property type="nucleotide sequence ID" value="NZ_FWFQ01000016.1"/>
</dbReference>
<gene>
    <name evidence="5" type="primary">vjbR</name>
    <name evidence="5" type="ORF">PSA7680_02356</name>
</gene>
<keyword evidence="2" id="KW-0238">DNA-binding</keyword>
<accession>A0A1Y5SQS9</accession>
<dbReference type="GO" id="GO:0006355">
    <property type="term" value="P:regulation of DNA-templated transcription"/>
    <property type="evidence" value="ECO:0007669"/>
    <property type="project" value="InterPro"/>
</dbReference>
<dbReference type="SUPFAM" id="SSF75516">
    <property type="entry name" value="Pheromone-binding domain of LuxR-like quorum-sensing transcription factors"/>
    <property type="match status" value="1"/>
</dbReference>
<evidence type="ECO:0000256" key="2">
    <source>
        <dbReference type="ARBA" id="ARBA00023125"/>
    </source>
</evidence>
<dbReference type="InterPro" id="IPR016032">
    <property type="entry name" value="Sig_transdc_resp-reg_C-effctor"/>
</dbReference>
<dbReference type="Pfam" id="PF00196">
    <property type="entry name" value="GerE"/>
    <property type="match status" value="1"/>
</dbReference>
<dbReference type="InterPro" id="IPR036388">
    <property type="entry name" value="WH-like_DNA-bd_sf"/>
</dbReference>
<evidence type="ECO:0000313" key="5">
    <source>
        <dbReference type="EMBL" id="SLN46139.1"/>
    </source>
</evidence>
<dbReference type="Pfam" id="PF03472">
    <property type="entry name" value="Autoind_bind"/>
    <property type="match status" value="1"/>
</dbReference>
<dbReference type="EMBL" id="FWFQ01000016">
    <property type="protein sequence ID" value="SLN46139.1"/>
    <property type="molecule type" value="Genomic_DNA"/>
</dbReference>
<dbReference type="Proteomes" id="UP000193409">
    <property type="component" value="Unassembled WGS sequence"/>
</dbReference>
<dbReference type="PROSITE" id="PS50043">
    <property type="entry name" value="HTH_LUXR_2"/>
    <property type="match status" value="1"/>
</dbReference>
<dbReference type="InterPro" id="IPR000792">
    <property type="entry name" value="Tscrpt_reg_LuxR_C"/>
</dbReference>
<dbReference type="PANTHER" id="PTHR44688">
    <property type="entry name" value="DNA-BINDING TRANSCRIPTIONAL ACTIVATOR DEVR_DOSR"/>
    <property type="match status" value="1"/>
</dbReference>
<sequence length="241" mass="26801">MNVQVMEQIEGLSEARTLERLQQAIFGLRDLFQTDHVVYHSLNSTGDQYAVLTYADSWVSRYVQQGYARIDPVVGGCFTRFSPVEWKSLDWSSKAARSFHGEALSAGVGSQGLSVPIRGPKGQFAIFTVNHSCSDEAWRKFVKANANDLLLISHYINQRALDIESQPETEQERQARRPLSPREADALRLLALGLNRAQVADRLTISENTLRSYIESARLKLGASNTTHAVVTALSQGLLPI</sequence>
<name>A0A1Y5SQS9_9RHOB</name>
<dbReference type="SUPFAM" id="SSF46894">
    <property type="entry name" value="C-terminal effector domain of the bipartite response regulators"/>
    <property type="match status" value="1"/>
</dbReference>
<evidence type="ECO:0000313" key="6">
    <source>
        <dbReference type="Proteomes" id="UP000193409"/>
    </source>
</evidence>
<dbReference type="Gene3D" id="1.10.10.10">
    <property type="entry name" value="Winged helix-like DNA-binding domain superfamily/Winged helix DNA-binding domain"/>
    <property type="match status" value="1"/>
</dbReference>
<keyword evidence="3" id="KW-0804">Transcription</keyword>